<dbReference type="Gene3D" id="3.40.50.300">
    <property type="entry name" value="P-loop containing nucleotide triphosphate hydrolases"/>
    <property type="match status" value="1"/>
</dbReference>
<dbReference type="PANTHER" id="PTHR30050:SF4">
    <property type="entry name" value="ATP-BINDING PROTEIN RV3427C IN INSERTION SEQUENCE-RELATED"/>
    <property type="match status" value="1"/>
</dbReference>
<dbReference type="InterPro" id="IPR028350">
    <property type="entry name" value="DNAC/IstB-like"/>
</dbReference>
<evidence type="ECO:0000256" key="2">
    <source>
        <dbReference type="ARBA" id="ARBA00022741"/>
    </source>
</evidence>
<reference evidence="5 6" key="1">
    <citation type="submission" date="2013-03" db="EMBL/GenBank/DDBJ databases">
        <title>The Genome Sequence of Enterococcus saccharolyticus ATCC_43076 (Illumina only assembly).</title>
        <authorList>
            <consortium name="The Broad Institute Genomics Platform"/>
            <consortium name="The Broad Institute Genome Sequencing Center for Infectious Disease"/>
            <person name="Earl A."/>
            <person name="Russ C."/>
            <person name="Gilmore M."/>
            <person name="Surin D."/>
            <person name="Walker B."/>
            <person name="Young S."/>
            <person name="Zeng Q."/>
            <person name="Gargeya S."/>
            <person name="Fitzgerald M."/>
            <person name="Haas B."/>
            <person name="Abouelleil A."/>
            <person name="Allen A.W."/>
            <person name="Alvarado L."/>
            <person name="Arachchi H.M."/>
            <person name="Berlin A.M."/>
            <person name="Chapman S.B."/>
            <person name="Gainer-Dewar J."/>
            <person name="Goldberg J."/>
            <person name="Griggs A."/>
            <person name="Gujja S."/>
            <person name="Hansen M."/>
            <person name="Howarth C."/>
            <person name="Imamovic A."/>
            <person name="Ireland A."/>
            <person name="Larimer J."/>
            <person name="McCowan C."/>
            <person name="Murphy C."/>
            <person name="Pearson M."/>
            <person name="Poon T.W."/>
            <person name="Priest M."/>
            <person name="Roberts A."/>
            <person name="Saif S."/>
            <person name="Shea T."/>
            <person name="Sisk P."/>
            <person name="Sykes S."/>
            <person name="Wortman J."/>
            <person name="Nusbaum C."/>
            <person name="Birren B."/>
        </authorList>
    </citation>
    <scope>NUCLEOTIDE SEQUENCE [LARGE SCALE GENOMIC DNA]</scope>
    <source>
        <strain evidence="5 6">ATCC 43076</strain>
    </source>
</reference>
<dbReference type="EMBL" id="AHYT01000011">
    <property type="protein sequence ID" value="EOT26263.1"/>
    <property type="molecule type" value="Genomic_DNA"/>
</dbReference>
<gene>
    <name evidence="5" type="ORF">OMQ_02312</name>
</gene>
<name>S0JES5_9ENTE</name>
<keyword evidence="6" id="KW-1185">Reference proteome</keyword>
<accession>S0JES5</accession>
<dbReference type="InterPro" id="IPR027417">
    <property type="entry name" value="P-loop_NTPase"/>
</dbReference>
<dbReference type="PATRIC" id="fig|1139996.3.peg.2270"/>
<organism evidence="5 6">
    <name type="scientific">Enterococcus saccharolyticus subsp. saccharolyticus ATCC 43076</name>
    <dbReference type="NCBI Taxonomy" id="1139996"/>
    <lineage>
        <taxon>Bacteria</taxon>
        <taxon>Bacillati</taxon>
        <taxon>Bacillota</taxon>
        <taxon>Bacilli</taxon>
        <taxon>Lactobacillales</taxon>
        <taxon>Enterococcaceae</taxon>
        <taxon>Enterococcus</taxon>
    </lineage>
</organism>
<dbReference type="PIRSF" id="PIRSF003073">
    <property type="entry name" value="DNAC_TnpB_IstB"/>
    <property type="match status" value="1"/>
</dbReference>
<comment type="similarity">
    <text evidence="1">Belongs to the IS21/IS1162 putative ATP-binding protein family.</text>
</comment>
<dbReference type="Proteomes" id="UP000014136">
    <property type="component" value="Unassembled WGS sequence"/>
</dbReference>
<comment type="caution">
    <text evidence="5">The sequence shown here is derived from an EMBL/GenBank/DDBJ whole genome shotgun (WGS) entry which is preliminary data.</text>
</comment>
<evidence type="ECO:0000313" key="5">
    <source>
        <dbReference type="EMBL" id="EOT26263.1"/>
    </source>
</evidence>
<dbReference type="eggNOG" id="COG1484">
    <property type="taxonomic scope" value="Bacteria"/>
</dbReference>
<keyword evidence="2" id="KW-0547">Nucleotide-binding</keyword>
<dbReference type="Pfam" id="PF01695">
    <property type="entry name" value="IstB_IS21"/>
    <property type="match status" value="1"/>
</dbReference>
<sequence length="259" mass="30387">MSKHIQLLDNFERLGLRRIQEYYPNYAELVNREGISFSDALLELTTRELEFRHHTKIQRMIEKAKFPTHRELKDFDFQFQPSIPKQEILSLESLGFMERTQNILFIGNSGVGKTHLAIAIGVEACRQNVKTLFINCHELIQKLQAAYQKGTLERVLKRYANYHLLIIDEIGYLPIAKQEANLLFQLIRLRYEAHSTIFTTNTPLSMWGEIFQDTAVTGAILDRLVHHSIRFQITGQSYRMKDYRESKELRMKEPITNKT</sequence>
<feature type="domain" description="AAA+ ATPase" evidence="4">
    <location>
        <begin position="99"/>
        <end position="231"/>
    </location>
</feature>
<dbReference type="SMART" id="SM00382">
    <property type="entry name" value="AAA"/>
    <property type="match status" value="1"/>
</dbReference>
<dbReference type="HOGENOM" id="CLU_062999_1_0_9"/>
<dbReference type="OrthoDB" id="2052561at2"/>
<dbReference type="AlphaFoldDB" id="S0JES5"/>
<proteinExistence type="inferred from homology"/>
<keyword evidence="3" id="KW-0067">ATP-binding</keyword>
<dbReference type="SUPFAM" id="SSF52540">
    <property type="entry name" value="P-loop containing nucleoside triphosphate hydrolases"/>
    <property type="match status" value="1"/>
</dbReference>
<dbReference type="GO" id="GO:0006260">
    <property type="term" value="P:DNA replication"/>
    <property type="evidence" value="ECO:0007669"/>
    <property type="project" value="TreeGrafter"/>
</dbReference>
<evidence type="ECO:0000259" key="4">
    <source>
        <dbReference type="SMART" id="SM00382"/>
    </source>
</evidence>
<dbReference type="NCBIfam" id="NF038214">
    <property type="entry name" value="IS21_help_AAA"/>
    <property type="match status" value="1"/>
</dbReference>
<dbReference type="GO" id="GO:0005524">
    <property type="term" value="F:ATP binding"/>
    <property type="evidence" value="ECO:0007669"/>
    <property type="project" value="UniProtKB-KW"/>
</dbReference>
<evidence type="ECO:0000256" key="1">
    <source>
        <dbReference type="ARBA" id="ARBA00008059"/>
    </source>
</evidence>
<dbReference type="RefSeq" id="WP_016176065.1">
    <property type="nucleotide sequence ID" value="NZ_KE136391.1"/>
</dbReference>
<evidence type="ECO:0000313" key="6">
    <source>
        <dbReference type="Proteomes" id="UP000014136"/>
    </source>
</evidence>
<dbReference type="InterPro" id="IPR003593">
    <property type="entry name" value="AAA+_ATPase"/>
</dbReference>
<evidence type="ECO:0000256" key="3">
    <source>
        <dbReference type="ARBA" id="ARBA00022840"/>
    </source>
</evidence>
<protein>
    <recommendedName>
        <fullName evidence="4">AAA+ ATPase domain-containing protein</fullName>
    </recommendedName>
</protein>
<dbReference type="CDD" id="cd00009">
    <property type="entry name" value="AAA"/>
    <property type="match status" value="1"/>
</dbReference>
<dbReference type="PANTHER" id="PTHR30050">
    <property type="entry name" value="CHROMOSOMAL REPLICATION INITIATOR PROTEIN DNAA"/>
    <property type="match status" value="1"/>
</dbReference>
<dbReference type="InterPro" id="IPR002611">
    <property type="entry name" value="IstB_ATP-bd"/>
</dbReference>
<dbReference type="InterPro" id="IPR047661">
    <property type="entry name" value="IstB"/>
</dbReference>
<dbReference type="STRING" id="41997.RV16_GL000137"/>